<feature type="domain" description="Archease" evidence="6">
    <location>
        <begin position="4"/>
        <end position="141"/>
    </location>
</feature>
<proteinExistence type="inferred from homology"/>
<organism evidence="7 10">
    <name type="scientific">Methanohalophilus halophilus</name>
    <dbReference type="NCBI Taxonomy" id="2177"/>
    <lineage>
        <taxon>Archaea</taxon>
        <taxon>Methanobacteriati</taxon>
        <taxon>Methanobacteriota</taxon>
        <taxon>Stenosarchaea group</taxon>
        <taxon>Methanomicrobia</taxon>
        <taxon>Methanosarcinales</taxon>
        <taxon>Methanosarcinaceae</taxon>
        <taxon>Methanohalophilus</taxon>
    </lineage>
</organism>
<dbReference type="GeneID" id="30582354"/>
<dbReference type="Proteomes" id="UP000186879">
    <property type="component" value="Chromosome"/>
</dbReference>
<dbReference type="EMBL" id="RJJG01000001">
    <property type="protein sequence ID" value="RNI10877.1"/>
    <property type="molecule type" value="Genomic_DNA"/>
</dbReference>
<dbReference type="InterPro" id="IPR036820">
    <property type="entry name" value="Archease_dom_sf"/>
</dbReference>
<evidence type="ECO:0000256" key="4">
    <source>
        <dbReference type="ARBA" id="ARBA00022837"/>
    </source>
</evidence>
<feature type="binding site" evidence="5">
    <location>
        <position position="12"/>
    </location>
    <ligand>
        <name>Ca(2+)</name>
        <dbReference type="ChEBI" id="CHEBI:29108"/>
    </ligand>
</feature>
<dbReference type="RefSeq" id="WP_072560492.1">
    <property type="nucleotide sequence ID" value="NZ_CP017921.1"/>
</dbReference>
<name>A0A1L3Q080_9EURY</name>
<dbReference type="Proteomes" id="UP000198669">
    <property type="component" value="Unassembled WGS sequence"/>
</dbReference>
<dbReference type="InterPro" id="IPR002804">
    <property type="entry name" value="Archease"/>
</dbReference>
<feature type="binding site" evidence="5">
    <location>
        <position position="141"/>
    </location>
    <ligand>
        <name>Ca(2+)</name>
        <dbReference type="ChEBI" id="CHEBI:29108"/>
    </ligand>
</feature>
<dbReference type="OrthoDB" id="8831at2157"/>
<reference evidence="9 11" key="2">
    <citation type="submission" date="2016-10" db="EMBL/GenBank/DDBJ databases">
        <authorList>
            <person name="de Groot N.N."/>
        </authorList>
    </citation>
    <scope>NUCLEOTIDE SEQUENCE [LARGE SCALE GENOMIC DNA]</scope>
    <source>
        <strain evidence="9 11">Z-7982</strain>
    </source>
</reference>
<dbReference type="PANTHER" id="PTHR12682">
    <property type="entry name" value="ARCHEASE"/>
    <property type="match status" value="1"/>
</dbReference>
<dbReference type="EMBL" id="FNMU01000001">
    <property type="protein sequence ID" value="SDW00341.1"/>
    <property type="molecule type" value="Genomic_DNA"/>
</dbReference>
<comment type="similarity">
    <text evidence="1 5">Belongs to the archease family.</text>
</comment>
<evidence type="ECO:0000256" key="1">
    <source>
        <dbReference type="ARBA" id="ARBA00007963"/>
    </source>
</evidence>
<sequence>MKKYEYIEHTADARFKAFGRTAEEAFANAAEAMFNVMIDTSDINPQITEYIELQAPDMENLLVDWLSELLYLFEVNMVVFSSFEVFAIEKEGDEYLLSAKAEGEPLNLEKHVFDTEVKAVTYNDLGVQITSQGVTVRITVDT</sequence>
<dbReference type="GO" id="GO:0005509">
    <property type="term" value="F:calcium ion binding"/>
    <property type="evidence" value="ECO:0007669"/>
    <property type="project" value="UniProtKB-UniRule"/>
</dbReference>
<evidence type="ECO:0000313" key="10">
    <source>
        <dbReference type="Proteomes" id="UP000186879"/>
    </source>
</evidence>
<dbReference type="EMBL" id="CP017921">
    <property type="protein sequence ID" value="APH38255.1"/>
    <property type="molecule type" value="Genomic_DNA"/>
</dbReference>
<keyword evidence="4 5" id="KW-0106">Calcium</keyword>
<dbReference type="Pfam" id="PF01951">
    <property type="entry name" value="Archease"/>
    <property type="match status" value="1"/>
</dbReference>
<dbReference type="InterPro" id="IPR023572">
    <property type="entry name" value="Archease_dom"/>
</dbReference>
<gene>
    <name evidence="7" type="ORF">BHR79_01320</name>
    <name evidence="8" type="ORF">EFE40_01470</name>
    <name evidence="9" type="ORF">SAMN04515625_0086</name>
</gene>
<evidence type="ECO:0000256" key="5">
    <source>
        <dbReference type="HAMAP-Rule" id="MF_01222"/>
    </source>
</evidence>
<dbReference type="KEGG" id="mhaz:BHR79_01320"/>
<dbReference type="InterPro" id="IPR022952">
    <property type="entry name" value="Archease_arc"/>
</dbReference>
<evidence type="ECO:0000313" key="12">
    <source>
        <dbReference type="Proteomes" id="UP000267921"/>
    </source>
</evidence>
<dbReference type="NCBIfam" id="NF001617">
    <property type="entry name" value="PRK00407.1"/>
    <property type="match status" value="1"/>
</dbReference>
<keyword evidence="10" id="KW-1185">Reference proteome</keyword>
<dbReference type="PANTHER" id="PTHR12682:SF11">
    <property type="entry name" value="PROTEIN ARCHEASE"/>
    <property type="match status" value="1"/>
</dbReference>
<protein>
    <recommendedName>
        <fullName evidence="5">Protein archease</fullName>
    </recommendedName>
</protein>
<evidence type="ECO:0000313" key="11">
    <source>
        <dbReference type="Proteomes" id="UP000198669"/>
    </source>
</evidence>
<evidence type="ECO:0000313" key="7">
    <source>
        <dbReference type="EMBL" id="APH38255.1"/>
    </source>
</evidence>
<keyword evidence="2 5" id="KW-0819">tRNA processing</keyword>
<dbReference type="HAMAP" id="MF_01222">
    <property type="entry name" value="Archease_arch"/>
    <property type="match status" value="1"/>
</dbReference>
<dbReference type="STRING" id="2177.BHR79_01320"/>
<comment type="function">
    <text evidence="5">Activates the tRNA-splicing ligase complex by facilitating the enzymatic turnover of catalytic subunit RtcB. Acts by promoting the guanylylation of RtcB, a key intermediate step in tRNA ligation. Can also alter the NTP specificity of RtcB such that ATP, dGTP or ITP is used efficiently.</text>
</comment>
<dbReference type="Gene3D" id="3.55.10.10">
    <property type="entry name" value="Archease domain"/>
    <property type="match status" value="1"/>
</dbReference>
<dbReference type="GO" id="GO:0006388">
    <property type="term" value="P:tRNA splicing, via endonucleolytic cleavage and ligation"/>
    <property type="evidence" value="ECO:0007669"/>
    <property type="project" value="UniProtKB-UniRule"/>
</dbReference>
<evidence type="ECO:0000313" key="8">
    <source>
        <dbReference type="EMBL" id="RNI10877.1"/>
    </source>
</evidence>
<keyword evidence="3 5" id="KW-0479">Metal-binding</keyword>
<evidence type="ECO:0000259" key="6">
    <source>
        <dbReference type="Pfam" id="PF01951"/>
    </source>
</evidence>
<reference evidence="7 10" key="1">
    <citation type="submission" date="2016-10" db="EMBL/GenBank/DDBJ databases">
        <title>Methanohalophilus halophilus.</title>
        <authorList>
            <person name="L'haridon S."/>
        </authorList>
    </citation>
    <scope>NUCLEOTIDE SEQUENCE [LARGE SCALE GENOMIC DNA]</scope>
    <source>
        <strain evidence="7 10">Z-7982</strain>
    </source>
</reference>
<dbReference type="Proteomes" id="UP000267921">
    <property type="component" value="Unassembled WGS sequence"/>
</dbReference>
<dbReference type="AlphaFoldDB" id="A0A1L3Q080"/>
<reference evidence="8 12" key="3">
    <citation type="submission" date="2018-10" db="EMBL/GenBank/DDBJ databases">
        <title>Cultivation of a novel Methanohalophilus strain from Kebrit Deep of the Red Sea and a genomic comparison of members of the genus Methanohalophilus.</title>
        <authorList>
            <person name="Guan Y."/>
            <person name="Ngugi D.K."/>
            <person name="Stingl U."/>
        </authorList>
    </citation>
    <scope>NUCLEOTIDE SEQUENCE [LARGE SCALE GENOMIC DNA]</scope>
    <source>
        <strain evidence="8 12">DSM 3094</strain>
    </source>
</reference>
<accession>A0A1L3Q080</accession>
<evidence type="ECO:0000256" key="2">
    <source>
        <dbReference type="ARBA" id="ARBA00022694"/>
    </source>
</evidence>
<feature type="binding site" evidence="5">
    <location>
        <position position="142"/>
    </location>
    <ligand>
        <name>Ca(2+)</name>
        <dbReference type="ChEBI" id="CHEBI:29108"/>
    </ligand>
</feature>
<evidence type="ECO:0000256" key="3">
    <source>
        <dbReference type="ARBA" id="ARBA00022723"/>
    </source>
</evidence>
<evidence type="ECO:0000313" key="9">
    <source>
        <dbReference type="EMBL" id="SDW00341.1"/>
    </source>
</evidence>
<dbReference type="SUPFAM" id="SSF69819">
    <property type="entry name" value="MTH1598-like"/>
    <property type="match status" value="1"/>
</dbReference>